<comment type="similarity">
    <text evidence="1">Belongs to the 4-hydroxybenzoyl-CoA thioesterase family.</text>
</comment>
<evidence type="ECO:0000256" key="1">
    <source>
        <dbReference type="ARBA" id="ARBA00005953"/>
    </source>
</evidence>
<dbReference type="PANTHER" id="PTHR31793:SF27">
    <property type="entry name" value="NOVEL THIOESTERASE SUPERFAMILY DOMAIN AND SAPOSIN A-TYPE DOMAIN CONTAINING PROTEIN (0610012H03RIK)"/>
    <property type="match status" value="1"/>
</dbReference>
<comment type="caution">
    <text evidence="3">The sequence shown here is derived from an EMBL/GenBank/DDBJ whole genome shotgun (WGS) entry which is preliminary data.</text>
</comment>
<evidence type="ECO:0000313" key="4">
    <source>
        <dbReference type="Proteomes" id="UP001501231"/>
    </source>
</evidence>
<name>A0ABN3JIQ4_9ACTN</name>
<accession>A0ABN3JIQ4</accession>
<dbReference type="EMBL" id="BAAARW010000019">
    <property type="protein sequence ID" value="GAA2429199.1"/>
    <property type="molecule type" value="Genomic_DNA"/>
</dbReference>
<dbReference type="InterPro" id="IPR050563">
    <property type="entry name" value="4-hydroxybenzoyl-CoA_TE"/>
</dbReference>
<dbReference type="InterPro" id="IPR029069">
    <property type="entry name" value="HotDog_dom_sf"/>
</dbReference>
<dbReference type="PANTHER" id="PTHR31793">
    <property type="entry name" value="4-HYDROXYBENZOYL-COA THIOESTERASE FAMILY MEMBER"/>
    <property type="match status" value="1"/>
</dbReference>
<evidence type="ECO:0000313" key="3">
    <source>
        <dbReference type="EMBL" id="GAA2429199.1"/>
    </source>
</evidence>
<protein>
    <submittedName>
        <fullName evidence="3">Thioesterase family protein</fullName>
    </submittedName>
</protein>
<reference evidence="3 4" key="1">
    <citation type="journal article" date="2019" name="Int. J. Syst. Evol. Microbiol.">
        <title>The Global Catalogue of Microorganisms (GCM) 10K type strain sequencing project: providing services to taxonomists for standard genome sequencing and annotation.</title>
        <authorList>
            <consortium name="The Broad Institute Genomics Platform"/>
            <consortium name="The Broad Institute Genome Sequencing Center for Infectious Disease"/>
            <person name="Wu L."/>
            <person name="Ma J."/>
        </authorList>
    </citation>
    <scope>NUCLEOTIDE SEQUENCE [LARGE SCALE GENOMIC DNA]</scope>
    <source>
        <strain evidence="3 4">JCM 3325</strain>
    </source>
</reference>
<keyword evidence="2" id="KW-0378">Hydrolase</keyword>
<dbReference type="Proteomes" id="UP001501231">
    <property type="component" value="Unassembled WGS sequence"/>
</dbReference>
<organism evidence="3 4">
    <name type="scientific">Actinomadura vinacea</name>
    <dbReference type="NCBI Taxonomy" id="115336"/>
    <lineage>
        <taxon>Bacteria</taxon>
        <taxon>Bacillati</taxon>
        <taxon>Actinomycetota</taxon>
        <taxon>Actinomycetes</taxon>
        <taxon>Streptosporangiales</taxon>
        <taxon>Thermomonosporaceae</taxon>
        <taxon>Actinomadura</taxon>
    </lineage>
</organism>
<proteinExistence type="inferred from homology"/>
<dbReference type="Gene3D" id="3.10.129.10">
    <property type="entry name" value="Hotdog Thioesterase"/>
    <property type="match status" value="1"/>
</dbReference>
<dbReference type="SUPFAM" id="SSF54637">
    <property type="entry name" value="Thioesterase/thiol ester dehydrase-isomerase"/>
    <property type="match status" value="1"/>
</dbReference>
<keyword evidence="4" id="KW-1185">Reference proteome</keyword>
<evidence type="ECO:0000256" key="2">
    <source>
        <dbReference type="ARBA" id="ARBA00022801"/>
    </source>
</evidence>
<gene>
    <name evidence="3" type="ORF">GCM10010191_48120</name>
</gene>
<sequence length="142" mass="16166">MLVAVNDDYSHWVTVPTRWKDNDLYGHVNNVVHYSLMDTAINEWMITAAGFDPRAAEAIGLCVESHCSYKAEVSFPDTLALGLRIGKLGRSSVRWEIGLYRSDGTLIAEGYFVHVFVERETRRPIAVPEQIREEMQKLLRAL</sequence>
<dbReference type="Pfam" id="PF13279">
    <property type="entry name" value="4HBT_2"/>
    <property type="match status" value="1"/>
</dbReference>
<dbReference type="CDD" id="cd00586">
    <property type="entry name" value="4HBT"/>
    <property type="match status" value="1"/>
</dbReference>